<proteinExistence type="predicted"/>
<name>A0A4Z2EJ15_9TELE</name>
<sequence>MTPMKKLLHDDELRRTRVFLQQLVQSDLTVVLKATKQTGSKGSWAFSLSAASCSMSSSFSRYGSMSSLKLSLLQEHRASRYHRHLPTALNAAHQTADEAHARRSWSMRLIFPPMKTRILQSFHLLLLVSRKGISSVRPADTVI</sequence>
<dbReference type="Proteomes" id="UP000314294">
    <property type="component" value="Unassembled WGS sequence"/>
</dbReference>
<protein>
    <submittedName>
        <fullName evidence="1">Uncharacterized protein</fullName>
    </submittedName>
</protein>
<accession>A0A4Z2EJ15</accession>
<keyword evidence="2" id="KW-1185">Reference proteome</keyword>
<comment type="caution">
    <text evidence="1">The sequence shown here is derived from an EMBL/GenBank/DDBJ whole genome shotgun (WGS) entry which is preliminary data.</text>
</comment>
<reference evidence="1 2" key="1">
    <citation type="submission" date="2019-03" db="EMBL/GenBank/DDBJ databases">
        <title>First draft genome of Liparis tanakae, snailfish: a comprehensive survey of snailfish specific genes.</title>
        <authorList>
            <person name="Kim W."/>
            <person name="Song I."/>
            <person name="Jeong J.-H."/>
            <person name="Kim D."/>
            <person name="Kim S."/>
            <person name="Ryu S."/>
            <person name="Song J.Y."/>
            <person name="Lee S.K."/>
        </authorList>
    </citation>
    <scope>NUCLEOTIDE SEQUENCE [LARGE SCALE GENOMIC DNA]</scope>
    <source>
        <tissue evidence="1">Muscle</tissue>
    </source>
</reference>
<gene>
    <name evidence="1" type="ORF">EYF80_061522</name>
</gene>
<dbReference type="EMBL" id="SRLO01007015">
    <property type="protein sequence ID" value="TNN28332.1"/>
    <property type="molecule type" value="Genomic_DNA"/>
</dbReference>
<evidence type="ECO:0000313" key="1">
    <source>
        <dbReference type="EMBL" id="TNN28332.1"/>
    </source>
</evidence>
<evidence type="ECO:0000313" key="2">
    <source>
        <dbReference type="Proteomes" id="UP000314294"/>
    </source>
</evidence>
<dbReference type="AlphaFoldDB" id="A0A4Z2EJ15"/>
<organism evidence="1 2">
    <name type="scientific">Liparis tanakae</name>
    <name type="common">Tanaka's snailfish</name>
    <dbReference type="NCBI Taxonomy" id="230148"/>
    <lineage>
        <taxon>Eukaryota</taxon>
        <taxon>Metazoa</taxon>
        <taxon>Chordata</taxon>
        <taxon>Craniata</taxon>
        <taxon>Vertebrata</taxon>
        <taxon>Euteleostomi</taxon>
        <taxon>Actinopterygii</taxon>
        <taxon>Neopterygii</taxon>
        <taxon>Teleostei</taxon>
        <taxon>Neoteleostei</taxon>
        <taxon>Acanthomorphata</taxon>
        <taxon>Eupercaria</taxon>
        <taxon>Perciformes</taxon>
        <taxon>Cottioidei</taxon>
        <taxon>Cottales</taxon>
        <taxon>Liparidae</taxon>
        <taxon>Liparis</taxon>
    </lineage>
</organism>